<proteinExistence type="predicted"/>
<accession>A0ABZ2HMB1</accession>
<protein>
    <submittedName>
        <fullName evidence="3">Type IV toxin-antitoxin system AbiEi family antitoxin domain-containing protein</fullName>
    </submittedName>
</protein>
<dbReference type="EMBL" id="CP146240">
    <property type="protein sequence ID" value="WWS83722.1"/>
    <property type="molecule type" value="Genomic_DNA"/>
</dbReference>
<dbReference type="InterPro" id="IPR007569">
    <property type="entry name" value="DUF559"/>
</dbReference>
<dbReference type="InterPro" id="IPR025159">
    <property type="entry name" value="AbiEi_N"/>
</dbReference>
<keyword evidence="4" id="KW-1185">Reference proteome</keyword>
<sequence>MLDPVSTLHRLGGIARGRDLGAFGLSRSALSRAVRAGRIHRVRAGIFASHDLDATVLTAAAHGGAISCGTALRAHGVWVLSDCDAPHVWLGRNGRAHPHIECRCIPHHFEGRTRFGIVSVEDALRHLHVCEGDEAFFVSFESAWRQGLIGRAARARIRAALPRSARWLVDFALSDADSGLESLLRLRLHILGVQLTTQVTISGVGRVDFVVDGRLIIEVDGREHHGAPAMRHRDLARDAAASRLGYETLRFDYAQVVHDWPTVQAAIEGALRRANDRI</sequence>
<gene>
    <name evidence="3" type="ORF">V8Z62_10410</name>
</gene>
<organism evidence="3 4">
    <name type="scientific">Microbacterium paraoxydans</name>
    <dbReference type="NCBI Taxonomy" id="199592"/>
    <lineage>
        <taxon>Bacteria</taxon>
        <taxon>Bacillati</taxon>
        <taxon>Actinomycetota</taxon>
        <taxon>Actinomycetes</taxon>
        <taxon>Micrococcales</taxon>
        <taxon>Microbacteriaceae</taxon>
        <taxon>Microbacterium</taxon>
    </lineage>
</organism>
<evidence type="ECO:0000259" key="1">
    <source>
        <dbReference type="Pfam" id="PF04480"/>
    </source>
</evidence>
<feature type="domain" description="AbiEi antitoxin N-terminal" evidence="2">
    <location>
        <begin position="8"/>
        <end position="48"/>
    </location>
</feature>
<feature type="domain" description="DUF559" evidence="1">
    <location>
        <begin position="189"/>
        <end position="270"/>
    </location>
</feature>
<dbReference type="Pfam" id="PF13338">
    <property type="entry name" value="AbiEi_4"/>
    <property type="match status" value="1"/>
</dbReference>
<dbReference type="InterPro" id="IPR011335">
    <property type="entry name" value="Restrct_endonuc-II-like"/>
</dbReference>
<dbReference type="RefSeq" id="WP_338565681.1">
    <property type="nucleotide sequence ID" value="NZ_CP146240.1"/>
</dbReference>
<evidence type="ECO:0000313" key="3">
    <source>
        <dbReference type="EMBL" id="WWS83722.1"/>
    </source>
</evidence>
<dbReference type="Proteomes" id="UP001377573">
    <property type="component" value="Chromosome"/>
</dbReference>
<name>A0ABZ2HMB1_9MICO</name>
<evidence type="ECO:0000259" key="2">
    <source>
        <dbReference type="Pfam" id="PF13338"/>
    </source>
</evidence>
<dbReference type="Pfam" id="PF04480">
    <property type="entry name" value="DUF559"/>
    <property type="match status" value="1"/>
</dbReference>
<dbReference type="SUPFAM" id="SSF52980">
    <property type="entry name" value="Restriction endonuclease-like"/>
    <property type="match status" value="1"/>
</dbReference>
<evidence type="ECO:0000313" key="4">
    <source>
        <dbReference type="Proteomes" id="UP001377573"/>
    </source>
</evidence>
<dbReference type="Gene3D" id="3.40.960.10">
    <property type="entry name" value="VSR Endonuclease"/>
    <property type="match status" value="1"/>
</dbReference>
<reference evidence="3 4" key="1">
    <citation type="submission" date="2024-02" db="EMBL/GenBank/DDBJ databases">
        <authorList>
            <person name="Alasadi S."/>
            <person name="Hussein S.A."/>
        </authorList>
    </citation>
    <scope>NUCLEOTIDE SEQUENCE [LARGE SCALE GENOMIC DNA]</scope>
    <source>
        <strain evidence="3 4">GJ_SRA_44_2022</strain>
    </source>
</reference>